<keyword evidence="11" id="KW-1185">Reference proteome</keyword>
<dbReference type="PANTHER" id="PTHR10395:SF7">
    <property type="entry name" value="5-HYDROXYISOURATE HYDROLASE"/>
    <property type="match status" value="1"/>
</dbReference>
<evidence type="ECO:0000256" key="5">
    <source>
        <dbReference type="ARBA" id="ARBA00022631"/>
    </source>
</evidence>
<dbReference type="RefSeq" id="WP_242617655.1">
    <property type="nucleotide sequence ID" value="NZ_SHKW01000001.1"/>
</dbReference>
<dbReference type="SUPFAM" id="SSF49472">
    <property type="entry name" value="Transthyretin (synonym: prealbumin)"/>
    <property type="match status" value="1"/>
</dbReference>
<dbReference type="NCBIfam" id="TIGR02962">
    <property type="entry name" value="hdxy_isourate"/>
    <property type="match status" value="1"/>
</dbReference>
<comment type="function">
    <text evidence="2">Catalyzes the hydrolysis of 5-hydroxyisourate (HIU) to 2-oxo-4-hydroxy-4-carboxy-5-ureidoimidazoline (OHCU).</text>
</comment>
<evidence type="ECO:0000256" key="4">
    <source>
        <dbReference type="ARBA" id="ARBA00011881"/>
    </source>
</evidence>
<evidence type="ECO:0000313" key="11">
    <source>
        <dbReference type="Proteomes" id="UP000292958"/>
    </source>
</evidence>
<dbReference type="AlphaFoldDB" id="A0A4Q7YQ76"/>
<keyword evidence="6 8" id="KW-0378">Hydrolase</keyword>
<keyword evidence="5 8" id="KW-0659">Purine metabolism</keyword>
<dbReference type="InterPro" id="IPR023418">
    <property type="entry name" value="Thyroxine_BS"/>
</dbReference>
<comment type="subunit">
    <text evidence="4 8">Homotetramer.</text>
</comment>
<evidence type="ECO:0000256" key="8">
    <source>
        <dbReference type="RuleBase" id="RU361270"/>
    </source>
</evidence>
<feature type="binding site" evidence="7">
    <location>
        <position position="46"/>
    </location>
    <ligand>
        <name>substrate</name>
    </ligand>
</feature>
<gene>
    <name evidence="10" type="ORF">BDD14_0326</name>
</gene>
<dbReference type="CDD" id="cd05822">
    <property type="entry name" value="TLP_HIUase"/>
    <property type="match status" value="1"/>
</dbReference>
<comment type="caution">
    <text evidence="10">The sequence shown here is derived from an EMBL/GenBank/DDBJ whole genome shotgun (WGS) entry which is preliminary data.</text>
</comment>
<sequence length="114" mass="12771">MSGISTHILDTSLGRPATSIEVTLHRKTDDGTWQQLGLQQTDNDGRCREMLPENISLDPGEYRLHFETAPYHCAQGVTALYPFIEIPFMVREGDAHLHIPLLLTANGYTTYRGS</sequence>
<accession>A0A4Q7YQ76</accession>
<feature type="domain" description="Transthyretin/hydroxyisourate hydrolase" evidence="9">
    <location>
        <begin position="4"/>
        <end position="113"/>
    </location>
</feature>
<organism evidence="10 11">
    <name type="scientific">Edaphobacter modestus</name>
    <dbReference type="NCBI Taxonomy" id="388466"/>
    <lineage>
        <taxon>Bacteria</taxon>
        <taxon>Pseudomonadati</taxon>
        <taxon>Acidobacteriota</taxon>
        <taxon>Terriglobia</taxon>
        <taxon>Terriglobales</taxon>
        <taxon>Acidobacteriaceae</taxon>
        <taxon>Edaphobacter</taxon>
    </lineage>
</organism>
<dbReference type="PRINTS" id="PR00189">
    <property type="entry name" value="TRNSTHYRETIN"/>
</dbReference>
<dbReference type="EMBL" id="SHKW01000001">
    <property type="protein sequence ID" value="RZU39001.1"/>
    <property type="molecule type" value="Genomic_DNA"/>
</dbReference>
<evidence type="ECO:0000256" key="2">
    <source>
        <dbReference type="ARBA" id="ARBA00002704"/>
    </source>
</evidence>
<dbReference type="InterPro" id="IPR014306">
    <property type="entry name" value="Hydroxyisourate_hydrolase"/>
</dbReference>
<dbReference type="InterPro" id="IPR000895">
    <property type="entry name" value="Transthyretin/HIU_hydrolase"/>
</dbReference>
<dbReference type="Proteomes" id="UP000292958">
    <property type="component" value="Unassembled WGS sequence"/>
</dbReference>
<dbReference type="Pfam" id="PF00576">
    <property type="entry name" value="Transthyretin"/>
    <property type="match status" value="1"/>
</dbReference>
<name>A0A4Q7YQ76_9BACT</name>
<dbReference type="EC" id="3.5.2.17" evidence="8"/>
<dbReference type="InterPro" id="IPR023416">
    <property type="entry name" value="Transthyretin/HIU_hydrolase_d"/>
</dbReference>
<reference evidence="10 11" key="1">
    <citation type="submission" date="2019-02" db="EMBL/GenBank/DDBJ databases">
        <title>Genomic Encyclopedia of Archaeal and Bacterial Type Strains, Phase II (KMG-II): from individual species to whole genera.</title>
        <authorList>
            <person name="Goeker M."/>
        </authorList>
    </citation>
    <scope>NUCLEOTIDE SEQUENCE [LARGE SCALE GENOMIC DNA]</scope>
    <source>
        <strain evidence="10 11">DSM 18101</strain>
    </source>
</reference>
<protein>
    <recommendedName>
        <fullName evidence="8">5-hydroxyisourate hydrolase</fullName>
        <shortName evidence="8">HIU hydrolase</shortName>
        <shortName evidence="8">HIUHase</shortName>
        <ecNumber evidence="8">3.5.2.17</ecNumber>
    </recommendedName>
</protein>
<proteinExistence type="inferred from homology"/>
<evidence type="ECO:0000313" key="10">
    <source>
        <dbReference type="EMBL" id="RZU39001.1"/>
    </source>
</evidence>
<comment type="catalytic activity">
    <reaction evidence="1 8">
        <text>5-hydroxyisourate + H2O = 5-hydroxy-2-oxo-4-ureido-2,5-dihydro-1H-imidazole-5-carboxylate + H(+)</text>
        <dbReference type="Rhea" id="RHEA:23736"/>
        <dbReference type="ChEBI" id="CHEBI:15377"/>
        <dbReference type="ChEBI" id="CHEBI:15378"/>
        <dbReference type="ChEBI" id="CHEBI:18072"/>
        <dbReference type="ChEBI" id="CHEBI:58639"/>
        <dbReference type="EC" id="3.5.2.17"/>
    </reaction>
</comment>
<evidence type="ECO:0000256" key="3">
    <source>
        <dbReference type="ARBA" id="ARBA00009850"/>
    </source>
</evidence>
<dbReference type="GO" id="GO:0033971">
    <property type="term" value="F:hydroxyisourate hydrolase activity"/>
    <property type="evidence" value="ECO:0007669"/>
    <property type="project" value="UniProtKB-EC"/>
</dbReference>
<feature type="binding site" evidence="7">
    <location>
        <position position="7"/>
    </location>
    <ligand>
        <name>substrate</name>
    </ligand>
</feature>
<comment type="similarity">
    <text evidence="3 8">Belongs to the transthyretin family. 5-hydroxyisourate hydrolase subfamily.</text>
</comment>
<evidence type="ECO:0000256" key="1">
    <source>
        <dbReference type="ARBA" id="ARBA00001043"/>
    </source>
</evidence>
<dbReference type="GO" id="GO:0006144">
    <property type="term" value="P:purine nucleobase metabolic process"/>
    <property type="evidence" value="ECO:0007669"/>
    <property type="project" value="UniProtKB-KW"/>
</dbReference>
<dbReference type="Gene3D" id="2.60.40.180">
    <property type="entry name" value="Transthyretin/hydroxyisourate hydrolase domain"/>
    <property type="match status" value="1"/>
</dbReference>
<feature type="binding site" evidence="7">
    <location>
        <position position="111"/>
    </location>
    <ligand>
        <name>substrate</name>
    </ligand>
</feature>
<dbReference type="PANTHER" id="PTHR10395">
    <property type="entry name" value="URICASE AND TRANSTHYRETIN-RELATED"/>
    <property type="match status" value="1"/>
</dbReference>
<dbReference type="InterPro" id="IPR036817">
    <property type="entry name" value="Transthyretin/HIU_hydrolase_sf"/>
</dbReference>
<evidence type="ECO:0000259" key="9">
    <source>
        <dbReference type="Pfam" id="PF00576"/>
    </source>
</evidence>
<dbReference type="PROSITE" id="PS00768">
    <property type="entry name" value="TRANSTHYRETIN_1"/>
    <property type="match status" value="1"/>
</dbReference>
<evidence type="ECO:0000256" key="7">
    <source>
        <dbReference type="PIRSR" id="PIRSR600895-51"/>
    </source>
</evidence>
<evidence type="ECO:0000256" key="6">
    <source>
        <dbReference type="ARBA" id="ARBA00022801"/>
    </source>
</evidence>